<protein>
    <submittedName>
        <fullName evidence="7">Threonine/homoserine/homoserine lactone efflux protein</fullName>
    </submittedName>
</protein>
<dbReference type="EMBL" id="QNRM01000009">
    <property type="protein sequence ID" value="RBP16960.1"/>
    <property type="molecule type" value="Genomic_DNA"/>
</dbReference>
<organism evidence="7 8">
    <name type="scientific">Achromobacter marplatensis</name>
    <dbReference type="NCBI Taxonomy" id="470868"/>
    <lineage>
        <taxon>Bacteria</taxon>
        <taxon>Pseudomonadati</taxon>
        <taxon>Pseudomonadota</taxon>
        <taxon>Betaproteobacteria</taxon>
        <taxon>Burkholderiales</taxon>
        <taxon>Alcaligenaceae</taxon>
        <taxon>Achromobacter</taxon>
    </lineage>
</organism>
<proteinExistence type="predicted"/>
<evidence type="ECO:0000256" key="4">
    <source>
        <dbReference type="ARBA" id="ARBA00022989"/>
    </source>
</evidence>
<evidence type="ECO:0000256" key="2">
    <source>
        <dbReference type="ARBA" id="ARBA00022475"/>
    </source>
</evidence>
<feature type="transmembrane region" description="Helical" evidence="6">
    <location>
        <begin position="45"/>
        <end position="67"/>
    </location>
</feature>
<evidence type="ECO:0000313" key="7">
    <source>
        <dbReference type="EMBL" id="RBP16960.1"/>
    </source>
</evidence>
<keyword evidence="2" id="KW-1003">Cell membrane</keyword>
<evidence type="ECO:0000256" key="5">
    <source>
        <dbReference type="ARBA" id="ARBA00023136"/>
    </source>
</evidence>
<evidence type="ECO:0000256" key="3">
    <source>
        <dbReference type="ARBA" id="ARBA00022692"/>
    </source>
</evidence>
<accession>A0ABX9G5U8</accession>
<evidence type="ECO:0000256" key="6">
    <source>
        <dbReference type="SAM" id="Phobius"/>
    </source>
</evidence>
<keyword evidence="8" id="KW-1185">Reference proteome</keyword>
<dbReference type="PANTHER" id="PTHR30086:SF20">
    <property type="entry name" value="ARGININE EXPORTER PROTEIN ARGO-RELATED"/>
    <property type="match status" value="1"/>
</dbReference>
<comment type="subcellular location">
    <subcellularLocation>
        <location evidence="1">Cell membrane</location>
        <topology evidence="1">Multi-pass membrane protein</topology>
    </subcellularLocation>
</comment>
<sequence length="248" mass="26817">MPANTLRLCLRQKIPVPVQFCDNVYAFNPTSPGARRLIMPDLTHLLTFALVALGMVLTPGPNMIYLVSRSISQGPQAGLISLGGVAVGFIFYVLCAAFGITALLLTVPLAYDALRIGGALYLLYMAWQAIRPGGRSPFQVRELPKSSPRTLFTMGLVTNLLNPKIAVMYVSLLPQFIQPDHGSVFTQSLALGMTQVVVSLSVNAVIAIMAGSIAGFLAGRPLWMVVQRWLMGTVLAGLAVRMIMDTRR</sequence>
<dbReference type="PIRSF" id="PIRSF006324">
    <property type="entry name" value="LeuE"/>
    <property type="match status" value="1"/>
</dbReference>
<feature type="transmembrane region" description="Helical" evidence="6">
    <location>
        <begin position="225"/>
        <end position="244"/>
    </location>
</feature>
<keyword evidence="3 6" id="KW-0812">Transmembrane</keyword>
<keyword evidence="5 6" id="KW-0472">Membrane</keyword>
<feature type="transmembrane region" description="Helical" evidence="6">
    <location>
        <begin position="197"/>
        <end position="218"/>
    </location>
</feature>
<comment type="caution">
    <text evidence="7">The sequence shown here is derived from an EMBL/GenBank/DDBJ whole genome shotgun (WGS) entry which is preliminary data.</text>
</comment>
<dbReference type="InterPro" id="IPR001123">
    <property type="entry name" value="LeuE-type"/>
</dbReference>
<name>A0ABX9G5U8_9BURK</name>
<evidence type="ECO:0000313" key="8">
    <source>
        <dbReference type="Proteomes" id="UP000252124"/>
    </source>
</evidence>
<evidence type="ECO:0000256" key="1">
    <source>
        <dbReference type="ARBA" id="ARBA00004651"/>
    </source>
</evidence>
<keyword evidence="4 6" id="KW-1133">Transmembrane helix</keyword>
<feature type="transmembrane region" description="Helical" evidence="6">
    <location>
        <begin position="79"/>
        <end position="107"/>
    </location>
</feature>
<gene>
    <name evidence="7" type="ORF">DFP87_1098</name>
</gene>
<reference evidence="7 8" key="1">
    <citation type="submission" date="2018-06" db="EMBL/GenBank/DDBJ databases">
        <title>Genomic Encyclopedia of Type Strains, Phase III (KMG-III): the genomes of soil and plant-associated and newly described type strains.</title>
        <authorList>
            <person name="Whitman W."/>
        </authorList>
    </citation>
    <scope>NUCLEOTIDE SEQUENCE [LARGE SCALE GENOMIC DNA]</scope>
    <source>
        <strain evidence="7 8">CECT 7342</strain>
    </source>
</reference>
<dbReference type="Proteomes" id="UP000252124">
    <property type="component" value="Unassembled WGS sequence"/>
</dbReference>
<dbReference type="PANTHER" id="PTHR30086">
    <property type="entry name" value="ARGININE EXPORTER PROTEIN ARGO"/>
    <property type="match status" value="1"/>
</dbReference>
<dbReference type="Pfam" id="PF01810">
    <property type="entry name" value="LysE"/>
    <property type="match status" value="1"/>
</dbReference>